<keyword evidence="2" id="KW-1185">Reference proteome</keyword>
<name>A0AAE3W9S6_9RHOB</name>
<gene>
    <name evidence="1" type="ORF">NO357_04820</name>
</gene>
<reference evidence="1" key="1">
    <citation type="submission" date="2022-07" db="EMBL/GenBank/DDBJ databases">
        <authorList>
            <person name="Otstavnykh N."/>
            <person name="Isaeva M."/>
            <person name="Bystritskaya E."/>
        </authorList>
    </citation>
    <scope>NUCLEOTIDE SEQUENCE</scope>
    <source>
        <strain evidence="1">KCTC 52189</strain>
    </source>
</reference>
<dbReference type="EMBL" id="JANHAX010000001">
    <property type="protein sequence ID" value="MDQ2089221.1"/>
    <property type="molecule type" value="Genomic_DNA"/>
</dbReference>
<protein>
    <submittedName>
        <fullName evidence="1">Transporter substrate-binding domain-containing protein</fullName>
    </submittedName>
</protein>
<dbReference type="RefSeq" id="WP_306734472.1">
    <property type="nucleotide sequence ID" value="NZ_JANHAX010000001.1"/>
</dbReference>
<evidence type="ECO:0000313" key="2">
    <source>
        <dbReference type="Proteomes" id="UP001226762"/>
    </source>
</evidence>
<dbReference type="Gene3D" id="3.40.190.10">
    <property type="entry name" value="Periplasmic binding protein-like II"/>
    <property type="match status" value="2"/>
</dbReference>
<accession>A0AAE3W9S6</accession>
<evidence type="ECO:0000313" key="1">
    <source>
        <dbReference type="EMBL" id="MDQ2089221.1"/>
    </source>
</evidence>
<dbReference type="Proteomes" id="UP001226762">
    <property type="component" value="Unassembled WGS sequence"/>
</dbReference>
<dbReference type="AlphaFoldDB" id="A0AAE3W9S6"/>
<dbReference type="SUPFAM" id="SSF53850">
    <property type="entry name" value="Periplasmic binding protein-like II"/>
    <property type="match status" value="1"/>
</dbReference>
<comment type="caution">
    <text evidence="1">The sequence shown here is derived from an EMBL/GenBank/DDBJ whole genome shotgun (WGS) entry which is preliminary data.</text>
</comment>
<reference evidence="1" key="2">
    <citation type="submission" date="2023-02" db="EMBL/GenBank/DDBJ databases">
        <title>'Rhodoalgimonas zhirmunskyi' gen. nov., isolated from a red alga.</title>
        <authorList>
            <person name="Nedashkovskaya O.I."/>
            <person name="Otstavnykh N.Y."/>
            <person name="Bystritskaya E.P."/>
            <person name="Balabanova L.A."/>
            <person name="Isaeva M.P."/>
        </authorList>
    </citation>
    <scope>NUCLEOTIDE SEQUENCE</scope>
    <source>
        <strain evidence="1">KCTC 52189</strain>
    </source>
</reference>
<proteinExistence type="predicted"/>
<organism evidence="1 2">
    <name type="scientific">Marimonas arenosa</name>
    <dbReference type="NCBI Taxonomy" id="1795305"/>
    <lineage>
        <taxon>Bacteria</taxon>
        <taxon>Pseudomonadati</taxon>
        <taxon>Pseudomonadota</taxon>
        <taxon>Alphaproteobacteria</taxon>
        <taxon>Rhodobacterales</taxon>
        <taxon>Paracoccaceae</taxon>
        <taxon>Marimonas</taxon>
    </lineage>
</organism>
<sequence>MRTLFLIAAITALRDGAVDVVVGPRAVLVPIMLESKGVFDYNYEPQSYELGRAAVFRAHDVDRRFAFEDALYDMSKDGSLGDLVFKWFGYSANPG</sequence>